<dbReference type="Proteomes" id="UP001363151">
    <property type="component" value="Unassembled WGS sequence"/>
</dbReference>
<sequence length="453" mass="48462">MLAYLRRRKDVAVVGGLVAFFFLVVIPLVSGGGGSADGEGALRGSGWRFVTIVDAGSSGCRAHVFRWRTGRSGVVEVDPTHNNLKVKPGLSSFKDDPTAAGASLAPLLDFVRSEIPEGEWASSPIFLKATAGLRMTPAGPREQILESVRDALSASPLKFDDREAGALVIEGTDEGGFGWMSVNYLMGNLDGHAKHSDFVGVVEMGGASAQVTQIRDSATPQPGGYSFDFKVGKQPFHLYTHSYLGYGLEQARETLSAHLVERARGGRVKDPCLNAGFEKEAAEPRIDVYDGPSAVDLRGVAGDHAECARAVEKSLFSRDDPCGFESCSFNGIFQPPNLPKGKLLAFENFHYTAQMLGVGQPDTSAADFKAAAKDACAAEWTDFQASPYPKDGSEKFELNKLCFSATYLALFLEKGVGVDGRAKIKVQQQVGDHGIDWSLGAAIKEATKIAHGH</sequence>
<dbReference type="KEGG" id="aaf:AURANDRAFT_52656"/>
<dbReference type="PANTHER" id="PTHR11782:SF83">
    <property type="entry name" value="GUANOSINE-DIPHOSPHATASE"/>
    <property type="match status" value="1"/>
</dbReference>
<comment type="caution">
    <text evidence="1">The sequence shown here is derived from an EMBL/GenBank/DDBJ whole genome shotgun (WGS) entry which is preliminary data.</text>
</comment>
<evidence type="ECO:0000313" key="1">
    <source>
        <dbReference type="EMBL" id="KAK7231625.1"/>
    </source>
</evidence>
<gene>
    <name evidence="1" type="ORF">SO694_0032400</name>
</gene>
<dbReference type="GO" id="GO:0017110">
    <property type="term" value="F:nucleoside diphosphate phosphatase activity"/>
    <property type="evidence" value="ECO:0007669"/>
    <property type="project" value="TreeGrafter"/>
</dbReference>
<dbReference type="InterPro" id="IPR000407">
    <property type="entry name" value="GDA1_CD39_NTPase"/>
</dbReference>
<name>A0ABR1FIT9_AURAN</name>
<accession>A0ABR1FIT9</accession>
<dbReference type="GO" id="GO:0005524">
    <property type="term" value="F:ATP binding"/>
    <property type="evidence" value="ECO:0007669"/>
    <property type="project" value="UniProtKB-KW"/>
</dbReference>
<protein>
    <submittedName>
        <fullName evidence="1">8-oxo-dGTP phosphohydrolase</fullName>
    </submittedName>
</protein>
<keyword evidence="2" id="KW-1185">Reference proteome</keyword>
<organism evidence="1 2">
    <name type="scientific">Aureococcus anophagefferens</name>
    <name type="common">Harmful bloom alga</name>
    <dbReference type="NCBI Taxonomy" id="44056"/>
    <lineage>
        <taxon>Eukaryota</taxon>
        <taxon>Sar</taxon>
        <taxon>Stramenopiles</taxon>
        <taxon>Ochrophyta</taxon>
        <taxon>Pelagophyceae</taxon>
        <taxon>Pelagomonadales</taxon>
        <taxon>Pelagomonadaceae</taxon>
        <taxon>Aureococcus</taxon>
    </lineage>
</organism>
<dbReference type="EMBL" id="JBBJCI010000384">
    <property type="protein sequence ID" value="KAK7231625.1"/>
    <property type="molecule type" value="Genomic_DNA"/>
</dbReference>
<dbReference type="GO" id="GO:0016020">
    <property type="term" value="C:membrane"/>
    <property type="evidence" value="ECO:0007669"/>
    <property type="project" value="TreeGrafter"/>
</dbReference>
<dbReference type="PANTHER" id="PTHR11782">
    <property type="entry name" value="ADENOSINE/GUANOSINE DIPHOSPHATASE"/>
    <property type="match status" value="1"/>
</dbReference>
<dbReference type="Pfam" id="PF01150">
    <property type="entry name" value="GDA1_CD39"/>
    <property type="match status" value="1"/>
</dbReference>
<dbReference type="Gene3D" id="3.30.420.40">
    <property type="match status" value="1"/>
</dbReference>
<proteinExistence type="predicted"/>
<reference evidence="1 2" key="1">
    <citation type="submission" date="2024-03" db="EMBL/GenBank/DDBJ databases">
        <title>Aureococcus anophagefferens CCMP1851 and Kratosvirus quantuckense: Draft genome of a second virus-susceptible host strain in the model system.</title>
        <authorList>
            <person name="Chase E."/>
            <person name="Truchon A.R."/>
            <person name="Schepens W."/>
            <person name="Wilhelm S.W."/>
        </authorList>
    </citation>
    <scope>NUCLEOTIDE SEQUENCE [LARGE SCALE GENOMIC DNA]</scope>
    <source>
        <strain evidence="1 2">CCMP1851</strain>
    </source>
</reference>
<dbReference type="Gene3D" id="3.30.420.150">
    <property type="entry name" value="Exopolyphosphatase. Domain 2"/>
    <property type="match status" value="1"/>
</dbReference>
<dbReference type="GO" id="GO:0009134">
    <property type="term" value="P:nucleoside diphosphate catabolic process"/>
    <property type="evidence" value="ECO:0007669"/>
    <property type="project" value="TreeGrafter"/>
</dbReference>
<evidence type="ECO:0000313" key="2">
    <source>
        <dbReference type="Proteomes" id="UP001363151"/>
    </source>
</evidence>